<comment type="subcellular location">
    <subcellularLocation>
        <location evidence="1">Cell membrane</location>
        <topology evidence="1">Multi-pass membrane protein</topology>
    </subcellularLocation>
</comment>
<evidence type="ECO:0000256" key="5">
    <source>
        <dbReference type="ARBA" id="ARBA00022989"/>
    </source>
</evidence>
<evidence type="ECO:0000259" key="9">
    <source>
        <dbReference type="Pfam" id="PF21082"/>
    </source>
</evidence>
<keyword evidence="4 7" id="KW-0812">Transmembrane</keyword>
<dbReference type="Gene3D" id="2.30.30.60">
    <property type="match status" value="1"/>
</dbReference>
<keyword evidence="3" id="KW-1003">Cell membrane</keyword>
<feature type="domain" description="Mechanosensitive ion channel MscS" evidence="8">
    <location>
        <begin position="494"/>
        <end position="559"/>
    </location>
</feature>
<dbReference type="AlphaFoldDB" id="A0A1M4WNS2"/>
<dbReference type="PANTHER" id="PTHR30221">
    <property type="entry name" value="SMALL-CONDUCTANCE MECHANOSENSITIVE CHANNEL"/>
    <property type="match status" value="1"/>
</dbReference>
<dbReference type="Gene3D" id="3.30.70.100">
    <property type="match status" value="1"/>
</dbReference>
<dbReference type="GO" id="GO:0005886">
    <property type="term" value="C:plasma membrane"/>
    <property type="evidence" value="ECO:0007669"/>
    <property type="project" value="UniProtKB-SubCell"/>
</dbReference>
<keyword evidence="6 7" id="KW-0472">Membrane</keyword>
<name>A0A1M4WNS2_9BACT</name>
<organism evidence="10 11">
    <name type="scientific">Mariniphaga anaerophila</name>
    <dbReference type="NCBI Taxonomy" id="1484053"/>
    <lineage>
        <taxon>Bacteria</taxon>
        <taxon>Pseudomonadati</taxon>
        <taxon>Bacteroidota</taxon>
        <taxon>Bacteroidia</taxon>
        <taxon>Marinilabiliales</taxon>
        <taxon>Prolixibacteraceae</taxon>
        <taxon>Mariniphaga</taxon>
    </lineage>
</organism>
<dbReference type="InterPro" id="IPR045275">
    <property type="entry name" value="MscS_archaea/bacteria_type"/>
</dbReference>
<dbReference type="Pfam" id="PF00924">
    <property type="entry name" value="MS_channel_2nd"/>
    <property type="match status" value="1"/>
</dbReference>
<reference evidence="11" key="1">
    <citation type="submission" date="2016-11" db="EMBL/GenBank/DDBJ databases">
        <authorList>
            <person name="Varghese N."/>
            <person name="Submissions S."/>
        </authorList>
    </citation>
    <scope>NUCLEOTIDE SEQUENCE [LARGE SCALE GENOMIC DNA]</scope>
    <source>
        <strain evidence="11">DSM 26910</strain>
    </source>
</reference>
<dbReference type="InterPro" id="IPR049278">
    <property type="entry name" value="MS_channel_C"/>
</dbReference>
<evidence type="ECO:0000256" key="4">
    <source>
        <dbReference type="ARBA" id="ARBA00022692"/>
    </source>
</evidence>
<gene>
    <name evidence="10" type="ORF">SAMN05444274_102501</name>
</gene>
<dbReference type="STRING" id="1484053.SAMN05444274_102501"/>
<feature type="transmembrane region" description="Helical" evidence="7">
    <location>
        <begin position="356"/>
        <end position="376"/>
    </location>
</feature>
<evidence type="ECO:0000256" key="7">
    <source>
        <dbReference type="SAM" id="Phobius"/>
    </source>
</evidence>
<feature type="transmembrane region" description="Helical" evidence="7">
    <location>
        <begin position="287"/>
        <end position="308"/>
    </location>
</feature>
<evidence type="ECO:0000256" key="6">
    <source>
        <dbReference type="ARBA" id="ARBA00023136"/>
    </source>
</evidence>
<evidence type="ECO:0000256" key="3">
    <source>
        <dbReference type="ARBA" id="ARBA00022475"/>
    </source>
</evidence>
<dbReference type="EMBL" id="FQUM01000002">
    <property type="protein sequence ID" value="SHE82693.1"/>
    <property type="molecule type" value="Genomic_DNA"/>
</dbReference>
<proteinExistence type="inferred from homology"/>
<evidence type="ECO:0000313" key="10">
    <source>
        <dbReference type="EMBL" id="SHE82693.1"/>
    </source>
</evidence>
<accession>A0A1M4WNS2</accession>
<keyword evidence="11" id="KW-1185">Reference proteome</keyword>
<dbReference type="PANTHER" id="PTHR30221:SF18">
    <property type="entry name" value="SLL0590 PROTEIN"/>
    <property type="match status" value="1"/>
</dbReference>
<feature type="domain" description="Mechanosensitive ion channel MscS C-terminal" evidence="9">
    <location>
        <begin position="569"/>
        <end position="652"/>
    </location>
</feature>
<feature type="transmembrane region" description="Helical" evidence="7">
    <location>
        <begin position="480"/>
        <end position="507"/>
    </location>
</feature>
<evidence type="ECO:0000256" key="2">
    <source>
        <dbReference type="ARBA" id="ARBA00008017"/>
    </source>
</evidence>
<evidence type="ECO:0000256" key="1">
    <source>
        <dbReference type="ARBA" id="ARBA00004651"/>
    </source>
</evidence>
<evidence type="ECO:0000313" key="11">
    <source>
        <dbReference type="Proteomes" id="UP000184164"/>
    </source>
</evidence>
<comment type="similarity">
    <text evidence="2">Belongs to the MscS (TC 1.A.23) family.</text>
</comment>
<protein>
    <submittedName>
        <fullName evidence="10">Small-conductance mechanosensitive channel</fullName>
    </submittedName>
</protein>
<dbReference type="Proteomes" id="UP000184164">
    <property type="component" value="Unassembled WGS sequence"/>
</dbReference>
<dbReference type="GO" id="GO:0008381">
    <property type="term" value="F:mechanosensitive monoatomic ion channel activity"/>
    <property type="evidence" value="ECO:0007669"/>
    <property type="project" value="InterPro"/>
</dbReference>
<dbReference type="Pfam" id="PF21082">
    <property type="entry name" value="MS_channel_3rd"/>
    <property type="match status" value="1"/>
</dbReference>
<dbReference type="InterPro" id="IPR010920">
    <property type="entry name" value="LSM_dom_sf"/>
</dbReference>
<dbReference type="SUPFAM" id="SSF82689">
    <property type="entry name" value="Mechanosensitive channel protein MscS (YggB), C-terminal domain"/>
    <property type="match status" value="1"/>
</dbReference>
<keyword evidence="5 7" id="KW-1133">Transmembrane helix</keyword>
<dbReference type="SUPFAM" id="SSF50182">
    <property type="entry name" value="Sm-like ribonucleoproteins"/>
    <property type="match status" value="1"/>
</dbReference>
<evidence type="ECO:0000259" key="8">
    <source>
        <dbReference type="Pfam" id="PF00924"/>
    </source>
</evidence>
<dbReference type="InterPro" id="IPR006685">
    <property type="entry name" value="MscS_channel_2nd"/>
</dbReference>
<dbReference type="Gene3D" id="1.10.287.1260">
    <property type="match status" value="1"/>
</dbReference>
<sequence>MRLIVLSHIFNKLPLSTGKAALNLFQVCAFFLCNGNFVRDRFPEPERKRMLQLYKNRAFDEAIYMLTMKKIFAKILPLFLVLWSFASSGQVDSTTQTTDSVNIAQFQEQNQKLIEAEKQRIADSLRKAELESELAALKSANDLRKESLEKQLKEIEENNKSRIAYKKAHIDSLRNSNEGFPVIGVKKDTLFLIYSKIGAFVPGERATNISKKIEALYDDNYFKADSILVQKSDNTYDIVYGETIIMSVSENDALWYGKSMPELAGDFKNTIKESVVKARKENSWLKFIGRIGLVILVIIIARLFIWLIGKGYAKLLIEIQLKKDKWLKDLSYRDYTFLAVEQELQVILLLLKLLRWFVYAVLLYITLPIIFSIFPFSRDWADALFHLIWSPFKGVLVAIWEYLPKLFSILVIYFVMRYVIRFVKYIFGEIEKEKLKISGFHPDWAMPTYSIVRFLLYAFMFVLIFPYLPGSDSDIFKGVSVFIGILFSLGSSSAIANIIAGLVITYMRPFKIGDRIKIGDVAGDVVEKTLLVTRIKTIKNEIITIPNSSVLTGNTTNYTIVSQQEGLIVNTKVTIGYDVPWKTVHQALIDAALKTEMIRPQPAPFVLQTSLDDFYVSYQINAYTKEASKQALIYSILHQNIQDVCNERGIEIMSPHYRAARDGSTSTIPADYLPKDYKAPGFKVEIDNEKETQ</sequence>
<feature type="transmembrane region" description="Helical" evidence="7">
    <location>
        <begin position="448"/>
        <end position="468"/>
    </location>
</feature>
<dbReference type="InterPro" id="IPR023408">
    <property type="entry name" value="MscS_beta-dom_sf"/>
</dbReference>
<dbReference type="InterPro" id="IPR011066">
    <property type="entry name" value="MscS_channel_C_sf"/>
</dbReference>